<dbReference type="InterPro" id="IPR001789">
    <property type="entry name" value="Sig_transdc_resp-reg_receiver"/>
</dbReference>
<dbReference type="InterPro" id="IPR016032">
    <property type="entry name" value="Sig_transdc_resp-reg_C-effctor"/>
</dbReference>
<dbReference type="InterPro" id="IPR011006">
    <property type="entry name" value="CheY-like_superfamily"/>
</dbReference>
<protein>
    <recommendedName>
        <fullName evidence="12">DNA-binding response regulator</fullName>
    </recommendedName>
</protein>
<keyword evidence="2" id="KW-0902">Two-component regulatory system</keyword>
<dbReference type="CDD" id="cd17536">
    <property type="entry name" value="REC_YesN-like"/>
    <property type="match status" value="1"/>
</dbReference>
<dbReference type="SMART" id="SM00862">
    <property type="entry name" value="Trans_reg_C"/>
    <property type="match status" value="1"/>
</dbReference>
<proteinExistence type="predicted"/>
<feature type="domain" description="OmpR/PhoB-type" evidence="9">
    <location>
        <begin position="135"/>
        <end position="229"/>
    </location>
</feature>
<evidence type="ECO:0000313" key="11">
    <source>
        <dbReference type="Proteomes" id="UP000309584"/>
    </source>
</evidence>
<sequence>MQEILNLFSNLTVLNVEDEEGVRKSLSANLSFFFKEVYEAKDGEEALNLFFEKNPDVIFMDICIPKFDGLEVLKKIKDLHKKIPIVIVSAYSEQEYFLKAIELHICKFLIKPFSRDEFINTLKHIAQWMYEYTDNYRIKLQEDVFYEPNTSKIFHHQNVFTLTKKEKQVFEYLLRNKNRAVSFDELEIKLYNDVNDHKEALKAIVKQLRKKIPYKIIENVFGFGYQCVCL</sequence>
<dbReference type="SUPFAM" id="SSF52172">
    <property type="entry name" value="CheY-like"/>
    <property type="match status" value="1"/>
</dbReference>
<feature type="domain" description="Response regulatory" evidence="8">
    <location>
        <begin position="12"/>
        <end position="126"/>
    </location>
</feature>
<evidence type="ECO:0000259" key="8">
    <source>
        <dbReference type="PROSITE" id="PS50110"/>
    </source>
</evidence>
<keyword evidence="1 6" id="KW-0597">Phosphoprotein</keyword>
<comment type="caution">
    <text evidence="10">The sequence shown here is derived from an EMBL/GenBank/DDBJ whole genome shotgun (WGS) entry which is preliminary data.</text>
</comment>
<dbReference type="PANTHER" id="PTHR48111:SF1">
    <property type="entry name" value="TWO-COMPONENT RESPONSE REGULATOR ORR33"/>
    <property type="match status" value="1"/>
</dbReference>
<dbReference type="Gene3D" id="1.10.10.10">
    <property type="entry name" value="Winged helix-like DNA-binding domain superfamily/Winged helix DNA-binding domain"/>
    <property type="match status" value="1"/>
</dbReference>
<dbReference type="InterPro" id="IPR036388">
    <property type="entry name" value="WH-like_DNA-bd_sf"/>
</dbReference>
<evidence type="ECO:0000313" key="10">
    <source>
        <dbReference type="EMBL" id="TKX34186.1"/>
    </source>
</evidence>
<name>A0ABY2TJA4_9BACT</name>
<dbReference type="SUPFAM" id="SSF46894">
    <property type="entry name" value="C-terminal effector domain of the bipartite response regulators"/>
    <property type="match status" value="1"/>
</dbReference>
<evidence type="ECO:0000256" key="5">
    <source>
        <dbReference type="ARBA" id="ARBA00023163"/>
    </source>
</evidence>
<keyword evidence="5" id="KW-0804">Transcription</keyword>
<evidence type="ECO:0000256" key="3">
    <source>
        <dbReference type="ARBA" id="ARBA00023015"/>
    </source>
</evidence>
<gene>
    <name evidence="10" type="ORF">CQA75_03520</name>
</gene>
<evidence type="ECO:0008006" key="12">
    <source>
        <dbReference type="Google" id="ProtNLM"/>
    </source>
</evidence>
<evidence type="ECO:0000256" key="7">
    <source>
        <dbReference type="PROSITE-ProRule" id="PRU01091"/>
    </source>
</evidence>
<dbReference type="EMBL" id="NXLY01000005">
    <property type="protein sequence ID" value="TKX34186.1"/>
    <property type="molecule type" value="Genomic_DNA"/>
</dbReference>
<accession>A0ABY2TJA4</accession>
<keyword evidence="3" id="KW-0805">Transcription regulation</keyword>
<evidence type="ECO:0000256" key="1">
    <source>
        <dbReference type="ARBA" id="ARBA00022553"/>
    </source>
</evidence>
<dbReference type="PANTHER" id="PTHR48111">
    <property type="entry name" value="REGULATOR OF RPOS"/>
    <property type="match status" value="1"/>
</dbReference>
<dbReference type="InterPro" id="IPR039420">
    <property type="entry name" value="WalR-like"/>
</dbReference>
<evidence type="ECO:0000256" key="4">
    <source>
        <dbReference type="ARBA" id="ARBA00023125"/>
    </source>
</evidence>
<dbReference type="Pfam" id="PF00072">
    <property type="entry name" value="Response_reg"/>
    <property type="match status" value="1"/>
</dbReference>
<feature type="DNA-binding region" description="OmpR/PhoB-type" evidence="7">
    <location>
        <begin position="135"/>
        <end position="229"/>
    </location>
</feature>
<keyword evidence="4 7" id="KW-0238">DNA-binding</keyword>
<reference evidence="10 11" key="1">
    <citation type="submission" date="2018-05" db="EMBL/GenBank/DDBJ databases">
        <title>Novel Campyloabacter and Helicobacter Species and Strains.</title>
        <authorList>
            <person name="Mannion A.J."/>
            <person name="Shen Z."/>
            <person name="Fox J.G."/>
        </authorList>
    </citation>
    <scope>NUCLEOTIDE SEQUENCE [LARGE SCALE GENOMIC DNA]</scope>
    <source>
        <strain evidence="11">MIT10-5678</strain>
    </source>
</reference>
<dbReference type="SMART" id="SM00448">
    <property type="entry name" value="REC"/>
    <property type="match status" value="1"/>
</dbReference>
<dbReference type="InterPro" id="IPR001867">
    <property type="entry name" value="OmpR/PhoB-type_DNA-bd"/>
</dbReference>
<organism evidence="10 11">
    <name type="scientific">Campylobacter taeniopygiae</name>
    <dbReference type="NCBI Taxonomy" id="2510188"/>
    <lineage>
        <taxon>Bacteria</taxon>
        <taxon>Pseudomonadati</taxon>
        <taxon>Campylobacterota</taxon>
        <taxon>Epsilonproteobacteria</taxon>
        <taxon>Campylobacterales</taxon>
        <taxon>Campylobacteraceae</taxon>
        <taxon>Campylobacter</taxon>
    </lineage>
</organism>
<evidence type="ECO:0000256" key="2">
    <source>
        <dbReference type="ARBA" id="ARBA00023012"/>
    </source>
</evidence>
<dbReference type="CDD" id="cd00383">
    <property type="entry name" value="trans_reg_C"/>
    <property type="match status" value="1"/>
</dbReference>
<dbReference type="Pfam" id="PF00486">
    <property type="entry name" value="Trans_reg_C"/>
    <property type="match status" value="1"/>
</dbReference>
<dbReference type="Gene3D" id="3.40.50.2300">
    <property type="match status" value="1"/>
</dbReference>
<dbReference type="Proteomes" id="UP000309584">
    <property type="component" value="Unassembled WGS sequence"/>
</dbReference>
<dbReference type="PROSITE" id="PS50110">
    <property type="entry name" value="RESPONSE_REGULATORY"/>
    <property type="match status" value="1"/>
</dbReference>
<keyword evidence="11" id="KW-1185">Reference proteome</keyword>
<evidence type="ECO:0000259" key="9">
    <source>
        <dbReference type="PROSITE" id="PS51755"/>
    </source>
</evidence>
<evidence type="ECO:0000256" key="6">
    <source>
        <dbReference type="PROSITE-ProRule" id="PRU00169"/>
    </source>
</evidence>
<dbReference type="PROSITE" id="PS51755">
    <property type="entry name" value="OMPR_PHOB"/>
    <property type="match status" value="1"/>
</dbReference>
<feature type="modified residue" description="4-aspartylphosphate" evidence="6">
    <location>
        <position position="61"/>
    </location>
</feature>